<accession>A0A060N992</accession>
<proteinExistence type="predicted"/>
<reference evidence="1" key="1">
    <citation type="submission" date="2013-10" db="EMBL/GenBank/DDBJ databases">
        <title>Draft genome sequence of Clostridium botulinum type B strain Osaka05.</title>
        <authorList>
            <person name="Sakaguchi Y."/>
            <person name="Hosomi K."/>
            <person name="Uchiyama J."/>
            <person name="Ogura Y."/>
            <person name="Sakaguchi M."/>
            <person name="Kohda T."/>
            <person name="Mukamoto M."/>
            <person name="Misawa N."/>
            <person name="Matsuzaki S."/>
            <person name="Hayashi T."/>
            <person name="Kozaki S."/>
        </authorList>
    </citation>
    <scope>NUCLEOTIDE SEQUENCE</scope>
    <source>
        <strain evidence="1">Osaka05</strain>
    </source>
</reference>
<dbReference type="EMBL" id="BA000059">
    <property type="protein sequence ID" value="BAO05248.1"/>
    <property type="molecule type" value="Genomic_DNA"/>
</dbReference>
<name>A0A060N992_CLOBO</name>
<gene>
    <name evidence="1" type="ORF">CBO05P2_223</name>
</gene>
<protein>
    <submittedName>
        <fullName evidence="1">Uncharacterized protein</fullName>
    </submittedName>
</protein>
<dbReference type="HOGENOM" id="CLU_2698030_0_0_9"/>
<evidence type="ECO:0000313" key="1">
    <source>
        <dbReference type="EMBL" id="BAO05248.1"/>
    </source>
</evidence>
<sequence length="74" mass="8487">MSLKCICESILGTIDCWREVSITKKNVIKKLCEKQIPQDPNFPYGHNEKAYCPNCAMIVEDLYCGTCGQKIKWD</sequence>
<dbReference type="Proteomes" id="UP000054164">
    <property type="component" value="Unassembled WGS sequence"/>
</dbReference>
<dbReference type="AlphaFoldDB" id="A0A060N992"/>
<dbReference type="RefSeq" id="WP_030032459.1">
    <property type="nucleotide sequence ID" value="NZ_BA000059.1"/>
</dbReference>
<organism evidence="1">
    <name type="scientific">Clostridium botulinum B str. Osaka05</name>
    <dbReference type="NCBI Taxonomy" id="1407017"/>
    <lineage>
        <taxon>Bacteria</taxon>
        <taxon>Bacillati</taxon>
        <taxon>Bacillota</taxon>
        <taxon>Clostridia</taxon>
        <taxon>Eubacteriales</taxon>
        <taxon>Clostridiaceae</taxon>
        <taxon>Clostridium</taxon>
    </lineage>
</organism>